<sequence>MNCPSAIPAPADAARGPRQRRSDGPHVRFSVDRAGMTAAMRSDCLSTGAVSRPPRRLRSIIFDTAADDLRRQNILLRGYEMHGASFVELSWSRPADAAGARSTIELRVPSLEVGELLGCSEDLRRQIADRPLEARCIAETERRERMIELADARVRVRFEDGALDYCGRRASFHELELALVEGEEARLWRLAAELARRAPLRCLPTSAAEMALHEMAGEEIRAVKTRRVTLTPRATLDEAIVAMAGACLDHFLANWPALVHSPAPEEAIHQLRVALRRLRAGLGLLRRGVDSEGLRRASGRAKEIAATLGEARNLDVLKDMLADGALAKAKDEPSYYALLDAVECRRAERHAAAKALIAAPETTQFALDLRATLAARDWRPAVAEGEHTLDPAAAGSARVFALRSLDRLHRKAMKKARGLAELTPQQRHGARIAFKKARYGAEFFESLFDSPSRARKYLKRSAALQDALGAANDMAVAADLLRAIGEEQPAAAPASAFAAGWCAHAQEARTADWRRIEKSLKSLEPFWR</sequence>
<accession>A0A2D2CX58</accession>
<dbReference type="RefSeq" id="WP_003610654.1">
    <property type="nucleotide sequence ID" value="NZ_ADVE02000001.1"/>
</dbReference>
<dbReference type="SUPFAM" id="SSF55154">
    <property type="entry name" value="CYTH-like phosphatases"/>
    <property type="match status" value="1"/>
</dbReference>
<evidence type="ECO:0000313" key="3">
    <source>
        <dbReference type="EMBL" id="ATQ67317.1"/>
    </source>
</evidence>
<dbReference type="PANTHER" id="PTHR39339:SF1">
    <property type="entry name" value="CHAD DOMAIN-CONTAINING PROTEIN"/>
    <property type="match status" value="1"/>
</dbReference>
<evidence type="ECO:0000313" key="4">
    <source>
        <dbReference type="Proteomes" id="UP000230709"/>
    </source>
</evidence>
<dbReference type="PROSITE" id="PS51708">
    <property type="entry name" value="CHAD"/>
    <property type="match status" value="1"/>
</dbReference>
<feature type="region of interest" description="Disordered" evidence="1">
    <location>
        <begin position="1"/>
        <end position="26"/>
    </location>
</feature>
<feature type="domain" description="CHAD" evidence="2">
    <location>
        <begin position="233"/>
        <end position="528"/>
    </location>
</feature>
<dbReference type="Proteomes" id="UP000230709">
    <property type="component" value="Chromosome"/>
</dbReference>
<dbReference type="InterPro" id="IPR038186">
    <property type="entry name" value="CHAD_dom_sf"/>
</dbReference>
<keyword evidence="4" id="KW-1185">Reference proteome</keyword>
<name>A0A2D2CX58_METT3</name>
<reference evidence="4" key="1">
    <citation type="submission" date="2017-10" db="EMBL/GenBank/DDBJ databases">
        <title>Completed PacBio SMRT sequence of Methylosinus trichosporium OB3b reveals presence of a third large plasmid.</title>
        <authorList>
            <person name="Charles T.C."/>
            <person name="Lynch M.D.J."/>
            <person name="Heil J.R."/>
            <person name="Cheng J."/>
        </authorList>
    </citation>
    <scope>NUCLEOTIDE SEQUENCE [LARGE SCALE GENOMIC DNA]</scope>
    <source>
        <strain evidence="4">OB3b</strain>
    </source>
</reference>
<dbReference type="SMART" id="SM00880">
    <property type="entry name" value="CHAD"/>
    <property type="match status" value="1"/>
</dbReference>
<dbReference type="Pfam" id="PF05235">
    <property type="entry name" value="CHAD"/>
    <property type="match status" value="1"/>
</dbReference>
<dbReference type="KEGG" id="mtw:CQW49_04975"/>
<protein>
    <submittedName>
        <fullName evidence="3">CHAD domain-containing protein</fullName>
    </submittedName>
</protein>
<dbReference type="PANTHER" id="PTHR39339">
    <property type="entry name" value="SLR1444 PROTEIN"/>
    <property type="match status" value="1"/>
</dbReference>
<dbReference type="AlphaFoldDB" id="A0A2D2CX58"/>
<dbReference type="InterPro" id="IPR033469">
    <property type="entry name" value="CYTH-like_dom_sf"/>
</dbReference>
<proteinExistence type="predicted"/>
<evidence type="ECO:0000256" key="1">
    <source>
        <dbReference type="SAM" id="MobiDB-lite"/>
    </source>
</evidence>
<gene>
    <name evidence="3" type="ORF">CQW49_04975</name>
</gene>
<evidence type="ECO:0000259" key="2">
    <source>
        <dbReference type="PROSITE" id="PS51708"/>
    </source>
</evidence>
<organism evidence="3 4">
    <name type="scientific">Methylosinus trichosporium (strain ATCC 35070 / NCIMB 11131 / UNIQEM 75 / OB3b)</name>
    <dbReference type="NCBI Taxonomy" id="595536"/>
    <lineage>
        <taxon>Bacteria</taxon>
        <taxon>Pseudomonadati</taxon>
        <taxon>Pseudomonadota</taxon>
        <taxon>Alphaproteobacteria</taxon>
        <taxon>Hyphomicrobiales</taxon>
        <taxon>Methylocystaceae</taxon>
        <taxon>Methylosinus</taxon>
    </lineage>
</organism>
<dbReference type="InterPro" id="IPR007899">
    <property type="entry name" value="CHAD_dom"/>
</dbReference>
<dbReference type="STRING" id="595536.GCA_000178815_04164"/>
<dbReference type="Gene3D" id="1.40.20.10">
    <property type="entry name" value="CHAD domain"/>
    <property type="match status" value="1"/>
</dbReference>
<dbReference type="EMBL" id="CP023737">
    <property type="protein sequence ID" value="ATQ67317.1"/>
    <property type="molecule type" value="Genomic_DNA"/>
</dbReference>